<evidence type="ECO:0000256" key="2">
    <source>
        <dbReference type="ARBA" id="ARBA00017823"/>
    </source>
</evidence>
<keyword evidence="4" id="KW-1005">Bacterial flagellum biogenesis</keyword>
<protein>
    <recommendedName>
        <fullName evidence="2">Negative regulator of flagellin synthesis</fullName>
    </recommendedName>
</protein>
<keyword evidence="9" id="KW-0969">Cilium</keyword>
<evidence type="ECO:0000256" key="7">
    <source>
        <dbReference type="SAM" id="MobiDB-lite"/>
    </source>
</evidence>
<sequence length="93" mass="10881">MKINASLYQVQLQGLQQKNHQVQSKKPSNQEQDQVEISNEAKKLQLKENMTTDREVKMENLKKQIEKGQYQLDSKAIAHSLINHYSKEKKDDN</sequence>
<feature type="compositionally biased region" description="Polar residues" evidence="7">
    <location>
        <begin position="16"/>
        <end position="37"/>
    </location>
</feature>
<keyword evidence="3" id="KW-0678">Repressor</keyword>
<name>A0ABY9JUY4_9BACI</name>
<dbReference type="Pfam" id="PF04316">
    <property type="entry name" value="FlgM"/>
    <property type="match status" value="1"/>
</dbReference>
<feature type="domain" description="Anti-sigma-28 factor FlgM C-terminal" evidence="8">
    <location>
        <begin position="33"/>
        <end position="83"/>
    </location>
</feature>
<evidence type="ECO:0000313" key="10">
    <source>
        <dbReference type="Proteomes" id="UP001197974"/>
    </source>
</evidence>
<keyword evidence="6" id="KW-0804">Transcription</keyword>
<dbReference type="InterPro" id="IPR035890">
    <property type="entry name" value="Anti-sigma-28_factor_FlgM_sf"/>
</dbReference>
<proteinExistence type="inferred from homology"/>
<feature type="region of interest" description="Disordered" evidence="7">
    <location>
        <begin position="16"/>
        <end position="44"/>
    </location>
</feature>
<dbReference type="EMBL" id="CP129013">
    <property type="protein sequence ID" value="WLR41491.1"/>
    <property type="molecule type" value="Genomic_DNA"/>
</dbReference>
<keyword evidence="5" id="KW-0805">Transcription regulation</keyword>
<dbReference type="InterPro" id="IPR007412">
    <property type="entry name" value="FlgM"/>
</dbReference>
<dbReference type="NCBIfam" id="TIGR03824">
    <property type="entry name" value="FlgM_jcvi"/>
    <property type="match status" value="1"/>
</dbReference>
<organism evidence="9 10">
    <name type="scientific">Bacillus carboniphilus</name>
    <dbReference type="NCBI Taxonomy" id="86663"/>
    <lineage>
        <taxon>Bacteria</taxon>
        <taxon>Bacillati</taxon>
        <taxon>Bacillota</taxon>
        <taxon>Bacilli</taxon>
        <taxon>Bacillales</taxon>
        <taxon>Bacillaceae</taxon>
        <taxon>Bacillus</taxon>
    </lineage>
</organism>
<evidence type="ECO:0000256" key="6">
    <source>
        <dbReference type="ARBA" id="ARBA00023163"/>
    </source>
</evidence>
<evidence type="ECO:0000256" key="4">
    <source>
        <dbReference type="ARBA" id="ARBA00022795"/>
    </source>
</evidence>
<evidence type="ECO:0000256" key="5">
    <source>
        <dbReference type="ARBA" id="ARBA00023015"/>
    </source>
</evidence>
<keyword evidence="10" id="KW-1185">Reference proteome</keyword>
<dbReference type="InterPro" id="IPR031316">
    <property type="entry name" value="FlgM_C"/>
</dbReference>
<comment type="similarity">
    <text evidence="1">Belongs to the FlgM family.</text>
</comment>
<evidence type="ECO:0000313" key="9">
    <source>
        <dbReference type="EMBL" id="WLR41491.1"/>
    </source>
</evidence>
<dbReference type="Proteomes" id="UP001197974">
    <property type="component" value="Chromosome"/>
</dbReference>
<accession>A0ABY9JUY4</accession>
<dbReference type="RefSeq" id="WP_226541623.1">
    <property type="nucleotide sequence ID" value="NZ_CP129013.1"/>
</dbReference>
<evidence type="ECO:0000259" key="8">
    <source>
        <dbReference type="Pfam" id="PF04316"/>
    </source>
</evidence>
<keyword evidence="9" id="KW-0966">Cell projection</keyword>
<reference evidence="9 10" key="1">
    <citation type="submission" date="2023-06" db="EMBL/GenBank/DDBJ databases">
        <title>Five Gram-positive bacteria isolated from mangrove sediments in Shenzhen, Guangdong, China.</title>
        <authorList>
            <person name="Yu S."/>
            <person name="Zheng W."/>
            <person name="Huang Y."/>
        </authorList>
    </citation>
    <scope>NUCLEOTIDE SEQUENCE [LARGE SCALE GENOMIC DNA]</scope>
    <source>
        <strain evidence="9 10">SaN35-3</strain>
    </source>
</reference>
<evidence type="ECO:0000256" key="3">
    <source>
        <dbReference type="ARBA" id="ARBA00022491"/>
    </source>
</evidence>
<keyword evidence="9" id="KW-0282">Flagellum</keyword>
<evidence type="ECO:0000256" key="1">
    <source>
        <dbReference type="ARBA" id="ARBA00005322"/>
    </source>
</evidence>
<gene>
    <name evidence="9" type="primary">flgM</name>
    <name evidence="9" type="ORF">LC087_11375</name>
</gene>
<dbReference type="SUPFAM" id="SSF101498">
    <property type="entry name" value="Anti-sigma factor FlgM"/>
    <property type="match status" value="1"/>
</dbReference>